<dbReference type="PANTHER" id="PTHR18934:SF118">
    <property type="entry name" value="ATP-DEPENDENT RNA HELICASE DHX33"/>
    <property type="match status" value="1"/>
</dbReference>
<reference evidence="7" key="1">
    <citation type="submission" date="2020-11" db="EMBL/GenBank/DDBJ databases">
        <authorList>
            <person name="Tran Van P."/>
        </authorList>
    </citation>
    <scope>NUCLEOTIDE SEQUENCE</scope>
</reference>
<gene>
    <name evidence="7" type="ORF">OSB1V03_LOCUS19614</name>
</gene>
<evidence type="ECO:0000256" key="2">
    <source>
        <dbReference type="ARBA" id="ARBA00022741"/>
    </source>
</evidence>
<dbReference type="PANTHER" id="PTHR18934">
    <property type="entry name" value="ATP-DEPENDENT RNA HELICASE"/>
    <property type="match status" value="1"/>
</dbReference>
<dbReference type="OrthoDB" id="10253254at2759"/>
<dbReference type="EC" id="3.6.4.13" evidence="1"/>
<dbReference type="GO" id="GO:0003724">
    <property type="term" value="F:RNA helicase activity"/>
    <property type="evidence" value="ECO:0007669"/>
    <property type="project" value="UniProtKB-EC"/>
</dbReference>
<comment type="catalytic activity">
    <reaction evidence="6">
        <text>ATP + H2O = ADP + phosphate + H(+)</text>
        <dbReference type="Rhea" id="RHEA:13065"/>
        <dbReference type="ChEBI" id="CHEBI:15377"/>
        <dbReference type="ChEBI" id="CHEBI:15378"/>
        <dbReference type="ChEBI" id="CHEBI:30616"/>
        <dbReference type="ChEBI" id="CHEBI:43474"/>
        <dbReference type="ChEBI" id="CHEBI:456216"/>
        <dbReference type="EC" id="3.6.4.13"/>
    </reaction>
</comment>
<dbReference type="EMBL" id="CAJPIZ010029321">
    <property type="protein sequence ID" value="CAG2119667.1"/>
    <property type="molecule type" value="Genomic_DNA"/>
</dbReference>
<keyword evidence="4" id="KW-0347">Helicase</keyword>
<evidence type="ECO:0000256" key="4">
    <source>
        <dbReference type="ARBA" id="ARBA00022806"/>
    </source>
</evidence>
<keyword evidence="3" id="KW-0378">Hydrolase</keyword>
<dbReference type="EMBL" id="OC883896">
    <property type="protein sequence ID" value="CAD7643486.1"/>
    <property type="molecule type" value="Genomic_DNA"/>
</dbReference>
<dbReference type="Gene3D" id="1.10.10.2130">
    <property type="entry name" value="DEAH helicase family, winged-helix domain"/>
    <property type="match status" value="1"/>
</dbReference>
<evidence type="ECO:0000256" key="5">
    <source>
        <dbReference type="ARBA" id="ARBA00022840"/>
    </source>
</evidence>
<dbReference type="GO" id="GO:0016787">
    <property type="term" value="F:hydrolase activity"/>
    <property type="evidence" value="ECO:0007669"/>
    <property type="project" value="UniProtKB-KW"/>
</dbReference>
<keyword evidence="2" id="KW-0547">Nucleotide-binding</keyword>
<evidence type="ECO:0000256" key="3">
    <source>
        <dbReference type="ARBA" id="ARBA00022801"/>
    </source>
</evidence>
<organism evidence="7">
    <name type="scientific">Medioppia subpectinata</name>
    <dbReference type="NCBI Taxonomy" id="1979941"/>
    <lineage>
        <taxon>Eukaryota</taxon>
        <taxon>Metazoa</taxon>
        <taxon>Ecdysozoa</taxon>
        <taxon>Arthropoda</taxon>
        <taxon>Chelicerata</taxon>
        <taxon>Arachnida</taxon>
        <taxon>Acari</taxon>
        <taxon>Acariformes</taxon>
        <taxon>Sarcoptiformes</taxon>
        <taxon>Oribatida</taxon>
        <taxon>Brachypylina</taxon>
        <taxon>Oppioidea</taxon>
        <taxon>Oppiidae</taxon>
        <taxon>Medioppia</taxon>
    </lineage>
</organism>
<dbReference type="InterPro" id="IPR027417">
    <property type="entry name" value="P-loop_NTPase"/>
</dbReference>
<dbReference type="GO" id="GO:0045943">
    <property type="term" value="P:positive regulation of transcription by RNA polymerase I"/>
    <property type="evidence" value="ECO:0007669"/>
    <property type="project" value="TreeGrafter"/>
</dbReference>
<keyword evidence="5" id="KW-0067">ATP-binding</keyword>
<dbReference type="GO" id="GO:0003725">
    <property type="term" value="F:double-stranded RNA binding"/>
    <property type="evidence" value="ECO:0007669"/>
    <property type="project" value="TreeGrafter"/>
</dbReference>
<dbReference type="InterPro" id="IPR042035">
    <property type="entry name" value="DEAH_win-hel_dom"/>
</dbReference>
<evidence type="ECO:0000313" key="8">
    <source>
        <dbReference type="Proteomes" id="UP000759131"/>
    </source>
</evidence>
<dbReference type="Proteomes" id="UP000759131">
    <property type="component" value="Unassembled WGS sequence"/>
</dbReference>
<dbReference type="GO" id="GO:0005524">
    <property type="term" value="F:ATP binding"/>
    <property type="evidence" value="ECO:0007669"/>
    <property type="project" value="UniProtKB-KW"/>
</dbReference>
<sequence length="104" mass="11827">MSGICYRLYTKEEYNEFRDHAIPEIQRCNLANVLLHIIAIGINDVLNFDFMDKPSEDLTAVGTLMVIFPVEPKLSKMIVTSKSMGCTKIWQMKSIRSSSQVKAI</sequence>
<evidence type="ECO:0000256" key="1">
    <source>
        <dbReference type="ARBA" id="ARBA00012552"/>
    </source>
</evidence>
<dbReference type="AlphaFoldDB" id="A0A7R9LKQ4"/>
<proteinExistence type="predicted"/>
<protein>
    <recommendedName>
        <fullName evidence="1">RNA helicase</fullName>
        <ecNumber evidence="1">3.6.4.13</ecNumber>
    </recommendedName>
</protein>
<accession>A0A7R9LKQ4</accession>
<dbReference type="SUPFAM" id="SSF52540">
    <property type="entry name" value="P-loop containing nucleoside triphosphate hydrolases"/>
    <property type="match status" value="1"/>
</dbReference>
<evidence type="ECO:0000313" key="7">
    <source>
        <dbReference type="EMBL" id="CAD7643486.1"/>
    </source>
</evidence>
<evidence type="ECO:0000256" key="6">
    <source>
        <dbReference type="ARBA" id="ARBA00047984"/>
    </source>
</evidence>
<keyword evidence="8" id="KW-1185">Reference proteome</keyword>
<name>A0A7R9LKQ4_9ACAR</name>
<dbReference type="FunFam" id="1.10.10.2130:FF:000001">
    <property type="entry name" value="Pre-mRNA-splicing factor ATP-dependent RNA helicase"/>
    <property type="match status" value="1"/>
</dbReference>
<dbReference type="GO" id="GO:0005730">
    <property type="term" value="C:nucleolus"/>
    <property type="evidence" value="ECO:0007669"/>
    <property type="project" value="TreeGrafter"/>
</dbReference>